<dbReference type="GO" id="GO:0008716">
    <property type="term" value="F:D-alanine-D-alanine ligase activity"/>
    <property type="evidence" value="ECO:0007669"/>
    <property type="project" value="UniProtKB-UniRule"/>
</dbReference>
<comment type="pathway">
    <text evidence="13">Cell wall biogenesis; peptidoglycan biosynthesis.</text>
</comment>
<dbReference type="Proteomes" id="UP000007039">
    <property type="component" value="Chromosome"/>
</dbReference>
<dbReference type="eggNOG" id="COG1181">
    <property type="taxonomic scope" value="Bacteria"/>
</dbReference>
<evidence type="ECO:0000256" key="10">
    <source>
        <dbReference type="ARBA" id="ARBA00022984"/>
    </source>
</evidence>
<dbReference type="EC" id="6.3.2.4" evidence="4 13"/>
<keyword evidence="6 13" id="KW-0436">Ligase</keyword>
<evidence type="ECO:0000256" key="6">
    <source>
        <dbReference type="ARBA" id="ARBA00022598"/>
    </source>
</evidence>
<evidence type="ECO:0000256" key="7">
    <source>
        <dbReference type="ARBA" id="ARBA00022741"/>
    </source>
</evidence>
<dbReference type="HAMAP" id="MF_00047">
    <property type="entry name" value="Dala_Dala_lig"/>
    <property type="match status" value="1"/>
</dbReference>
<dbReference type="Gene3D" id="3.30.1490.20">
    <property type="entry name" value="ATP-grasp fold, A domain"/>
    <property type="match status" value="1"/>
</dbReference>
<keyword evidence="19" id="KW-1185">Reference proteome</keyword>
<dbReference type="PROSITE" id="PS50975">
    <property type="entry name" value="ATP_GRASP"/>
    <property type="match status" value="1"/>
</dbReference>
<dbReference type="InterPro" id="IPR016185">
    <property type="entry name" value="PreATP-grasp_dom_sf"/>
</dbReference>
<evidence type="ECO:0000259" key="17">
    <source>
        <dbReference type="PROSITE" id="PS50975"/>
    </source>
</evidence>
<comment type="function">
    <text evidence="13">Cell wall formation.</text>
</comment>
<dbReference type="GO" id="GO:0046872">
    <property type="term" value="F:metal ion binding"/>
    <property type="evidence" value="ECO:0007669"/>
    <property type="project" value="UniProtKB-KW"/>
</dbReference>
<feature type="domain" description="ATP-grasp" evidence="17">
    <location>
        <begin position="103"/>
        <end position="291"/>
    </location>
</feature>
<keyword evidence="9 13" id="KW-0133">Cell shape</keyword>
<dbReference type="EMBL" id="CP002347">
    <property type="protein sequence ID" value="ADR19629.1"/>
    <property type="molecule type" value="Genomic_DNA"/>
</dbReference>
<feature type="binding site" evidence="15">
    <location>
        <position position="246"/>
    </location>
    <ligand>
        <name>Mg(2+)</name>
        <dbReference type="ChEBI" id="CHEBI:18420"/>
        <label>1</label>
    </ligand>
</feature>
<dbReference type="Gene3D" id="3.30.470.20">
    <property type="entry name" value="ATP-grasp fold, B domain"/>
    <property type="match status" value="1"/>
</dbReference>
<dbReference type="AlphaFoldDB" id="E4TFX3"/>
<dbReference type="Pfam" id="PF01820">
    <property type="entry name" value="Dala_Dala_lig_N"/>
    <property type="match status" value="1"/>
</dbReference>
<comment type="subcellular location">
    <subcellularLocation>
        <location evidence="2 13">Cytoplasm</location>
    </subcellularLocation>
</comment>
<dbReference type="InterPro" id="IPR011095">
    <property type="entry name" value="Dala_Dala_lig_C"/>
</dbReference>
<keyword evidence="11 13" id="KW-0961">Cell wall biogenesis/degradation</keyword>
<dbReference type="NCBIfam" id="NF002378">
    <property type="entry name" value="PRK01372.1"/>
    <property type="match status" value="1"/>
</dbReference>
<evidence type="ECO:0000256" key="5">
    <source>
        <dbReference type="ARBA" id="ARBA00022490"/>
    </source>
</evidence>
<protein>
    <recommendedName>
        <fullName evidence="4 13">D-alanine--D-alanine ligase</fullName>
        <ecNumber evidence="4 13">6.3.2.4</ecNumber>
    </recommendedName>
    <alternativeName>
        <fullName evidence="13">D-Ala-D-Ala ligase</fullName>
    </alternativeName>
    <alternativeName>
        <fullName evidence="13">D-alanylalanine synthetase</fullName>
    </alternativeName>
</protein>
<evidence type="ECO:0000256" key="13">
    <source>
        <dbReference type="HAMAP-Rule" id="MF_00047"/>
    </source>
</evidence>
<evidence type="ECO:0000256" key="3">
    <source>
        <dbReference type="ARBA" id="ARBA00010871"/>
    </source>
</evidence>
<dbReference type="UniPathway" id="UPA00219"/>
<keyword evidence="10 13" id="KW-0573">Peptidoglycan synthesis</keyword>
<dbReference type="RefSeq" id="WP_013451840.1">
    <property type="nucleotide sequence ID" value="NC_014758.1"/>
</dbReference>
<dbReference type="PIRSF" id="PIRSF039102">
    <property type="entry name" value="Ddl/VanB"/>
    <property type="match status" value="1"/>
</dbReference>
<keyword evidence="8 16" id="KW-0067">ATP-binding</keyword>
<dbReference type="GO" id="GO:0009252">
    <property type="term" value="P:peptidoglycan biosynthetic process"/>
    <property type="evidence" value="ECO:0007669"/>
    <property type="project" value="UniProtKB-UniRule"/>
</dbReference>
<dbReference type="GO" id="GO:0071555">
    <property type="term" value="P:cell wall organization"/>
    <property type="evidence" value="ECO:0007669"/>
    <property type="project" value="UniProtKB-KW"/>
</dbReference>
<accession>E4TFX3</accession>
<evidence type="ECO:0000256" key="15">
    <source>
        <dbReference type="PIRSR" id="PIRSR039102-3"/>
    </source>
</evidence>
<dbReference type="PROSITE" id="PS00844">
    <property type="entry name" value="DALA_DALA_LIGASE_2"/>
    <property type="match status" value="1"/>
</dbReference>
<dbReference type="SUPFAM" id="SSF56059">
    <property type="entry name" value="Glutathione synthetase ATP-binding domain-like"/>
    <property type="match status" value="1"/>
</dbReference>
<keyword evidence="7 16" id="KW-0547">Nucleotide-binding</keyword>
<dbReference type="PANTHER" id="PTHR23132">
    <property type="entry name" value="D-ALANINE--D-ALANINE LIGASE"/>
    <property type="match status" value="1"/>
</dbReference>
<dbReference type="NCBIfam" id="TIGR01205">
    <property type="entry name" value="D_ala_D_alaTIGR"/>
    <property type="match status" value="1"/>
</dbReference>
<evidence type="ECO:0000256" key="9">
    <source>
        <dbReference type="ARBA" id="ARBA00022960"/>
    </source>
</evidence>
<dbReference type="InterPro" id="IPR013815">
    <property type="entry name" value="ATP_grasp_subdomain_1"/>
</dbReference>
<dbReference type="PROSITE" id="PS00843">
    <property type="entry name" value="DALA_DALA_LIGASE_1"/>
    <property type="match status" value="1"/>
</dbReference>
<sequence precursor="true">MHSDKIAVLYGGLSSERDVSIKTGNGIYNALLRKGFKNSFLLDVDWSLPEKLIKHKPDFCYIALHGRYGEDGTVQGLLEYMRIPYNGPGVTASAISFDKVITKKILKSVNIPTADYFEYKNEQSSPFYPCVVKPAREGSTIGVTIVYEDKEFIPAIEDAKKYDNKIIVERFIKGKELTISIIDDLVLPIIWIKPKKGFYDYTSKYTKGMTEYLFETGLNAKEEEMVKKVAKDAYEVVGCEGASRVDIIYDGDIPNVLEINTLPGMTETSLLPNAAAKYGIAYDELVEMLYFKGKNRYE</sequence>
<comment type="similarity">
    <text evidence="3 13">Belongs to the D-alanine--D-alanine ligase family.</text>
</comment>
<dbReference type="InterPro" id="IPR000291">
    <property type="entry name" value="D-Ala_lig_Van_CS"/>
</dbReference>
<feature type="active site" evidence="14">
    <location>
        <position position="269"/>
    </location>
</feature>
<dbReference type="GO" id="GO:0005524">
    <property type="term" value="F:ATP binding"/>
    <property type="evidence" value="ECO:0007669"/>
    <property type="project" value="UniProtKB-UniRule"/>
</dbReference>
<dbReference type="InterPro" id="IPR011127">
    <property type="entry name" value="Dala_Dala_lig_N"/>
</dbReference>
<dbReference type="GO" id="GO:0005737">
    <property type="term" value="C:cytoplasm"/>
    <property type="evidence" value="ECO:0007669"/>
    <property type="project" value="UniProtKB-SubCell"/>
</dbReference>
<organism evidence="18 19">
    <name type="scientific">Calditerrivibrio nitroreducens (strain DSM 19672 / NBRC 101217 / Yu37-1)</name>
    <dbReference type="NCBI Taxonomy" id="768670"/>
    <lineage>
        <taxon>Bacteria</taxon>
        <taxon>Pseudomonadati</taxon>
        <taxon>Deferribacterota</taxon>
        <taxon>Deferribacteres</taxon>
        <taxon>Deferribacterales</taxon>
        <taxon>Calditerrivibrionaceae</taxon>
    </lineage>
</organism>
<dbReference type="InterPro" id="IPR011761">
    <property type="entry name" value="ATP-grasp"/>
</dbReference>
<evidence type="ECO:0000256" key="8">
    <source>
        <dbReference type="ARBA" id="ARBA00022840"/>
    </source>
</evidence>
<comment type="cofactor">
    <cofactor evidence="15">
        <name>Mg(2+)</name>
        <dbReference type="ChEBI" id="CHEBI:18420"/>
    </cofactor>
    <cofactor evidence="15">
        <name>Mn(2+)</name>
        <dbReference type="ChEBI" id="CHEBI:29035"/>
    </cofactor>
    <text evidence="15">Binds 2 magnesium or manganese ions per subunit.</text>
</comment>
<dbReference type="Gene3D" id="3.40.50.20">
    <property type="match status" value="1"/>
</dbReference>
<reference evidence="18 19" key="1">
    <citation type="journal article" date="2011" name="Stand. Genomic Sci.">
        <title>Complete genome sequence of Calditerrivibrio nitroreducens type strain (Yu37-1).</title>
        <authorList>
            <person name="Pitluck S."/>
            <person name="Sikorski J."/>
            <person name="Zeytun A."/>
            <person name="Lapidus A."/>
            <person name="Nolan M."/>
            <person name="Lucas S."/>
            <person name="Hammon N."/>
            <person name="Deshpande S."/>
            <person name="Cheng J.F."/>
            <person name="Tapia R."/>
            <person name="Han C."/>
            <person name="Goodwin L."/>
            <person name="Liolios K."/>
            <person name="Pagani I."/>
            <person name="Ivanova N."/>
            <person name="Mavromatis K."/>
            <person name="Pati A."/>
            <person name="Chen A."/>
            <person name="Palaniappan K."/>
            <person name="Hauser L."/>
            <person name="Chang Y.J."/>
            <person name="Jeffries C.D."/>
            <person name="Detter J.C."/>
            <person name="Brambilla E."/>
            <person name="Djao O.D."/>
            <person name="Rohde M."/>
            <person name="Spring S."/>
            <person name="Goker M."/>
            <person name="Woyke T."/>
            <person name="Bristow J."/>
            <person name="Eisen J.A."/>
            <person name="Markowitz V."/>
            <person name="Hugenholtz P."/>
            <person name="Kyrpides N.C."/>
            <person name="Klenk H.P."/>
            <person name="Land M."/>
        </authorList>
    </citation>
    <scope>NUCLEOTIDE SEQUENCE [LARGE SCALE GENOMIC DNA]</scope>
    <source>
        <strain evidence="19">DSM 19672 / NBRC 101217 / Yu37-1</strain>
    </source>
</reference>
<evidence type="ECO:0000256" key="16">
    <source>
        <dbReference type="PROSITE-ProRule" id="PRU00409"/>
    </source>
</evidence>
<evidence type="ECO:0000313" key="19">
    <source>
        <dbReference type="Proteomes" id="UP000007039"/>
    </source>
</evidence>
<evidence type="ECO:0000256" key="4">
    <source>
        <dbReference type="ARBA" id="ARBA00012216"/>
    </source>
</evidence>
<dbReference type="HOGENOM" id="CLU_039268_1_1_0"/>
<dbReference type="KEGG" id="cni:Calni_1723"/>
<comment type="cofactor">
    <cofactor evidence="1">
        <name>Mn(2+)</name>
        <dbReference type="ChEBI" id="CHEBI:29035"/>
    </cofactor>
</comment>
<dbReference type="GO" id="GO:0008360">
    <property type="term" value="P:regulation of cell shape"/>
    <property type="evidence" value="ECO:0007669"/>
    <property type="project" value="UniProtKB-KW"/>
</dbReference>
<evidence type="ECO:0000256" key="11">
    <source>
        <dbReference type="ARBA" id="ARBA00023316"/>
    </source>
</evidence>
<dbReference type="PANTHER" id="PTHR23132:SF23">
    <property type="entry name" value="D-ALANINE--D-ALANINE LIGASE B"/>
    <property type="match status" value="1"/>
</dbReference>
<comment type="catalytic activity">
    <reaction evidence="12 13">
        <text>2 D-alanine + ATP = D-alanyl-D-alanine + ADP + phosphate + H(+)</text>
        <dbReference type="Rhea" id="RHEA:11224"/>
        <dbReference type="ChEBI" id="CHEBI:15378"/>
        <dbReference type="ChEBI" id="CHEBI:30616"/>
        <dbReference type="ChEBI" id="CHEBI:43474"/>
        <dbReference type="ChEBI" id="CHEBI:57416"/>
        <dbReference type="ChEBI" id="CHEBI:57822"/>
        <dbReference type="ChEBI" id="CHEBI:456216"/>
        <dbReference type="EC" id="6.3.2.4"/>
    </reaction>
</comment>
<keyword evidence="15" id="KW-0460">Magnesium</keyword>
<dbReference type="Pfam" id="PF07478">
    <property type="entry name" value="Dala_Dala_lig_C"/>
    <property type="match status" value="1"/>
</dbReference>
<proteinExistence type="inferred from homology"/>
<feature type="binding site" evidence="15">
    <location>
        <position position="260"/>
    </location>
    <ligand>
        <name>Mg(2+)</name>
        <dbReference type="ChEBI" id="CHEBI:18420"/>
        <label>2</label>
    </ligand>
</feature>
<dbReference type="STRING" id="768670.Calni_1723"/>
<name>E4TFX3_CALNY</name>
<keyword evidence="5 13" id="KW-0963">Cytoplasm</keyword>
<dbReference type="InterPro" id="IPR005905">
    <property type="entry name" value="D_ala_D_ala"/>
</dbReference>
<feature type="active site" evidence="14">
    <location>
        <position position="16"/>
    </location>
</feature>
<dbReference type="OrthoDB" id="9813261at2"/>
<evidence type="ECO:0000256" key="2">
    <source>
        <dbReference type="ARBA" id="ARBA00004496"/>
    </source>
</evidence>
<gene>
    <name evidence="13" type="primary">ddl</name>
    <name evidence="18" type="ordered locus">Calni_1723</name>
</gene>
<feature type="active site" evidence="14">
    <location>
        <position position="139"/>
    </location>
</feature>
<feature type="binding site" evidence="15">
    <location>
        <position position="258"/>
    </location>
    <ligand>
        <name>Mg(2+)</name>
        <dbReference type="ChEBI" id="CHEBI:18420"/>
        <label>2</label>
    </ligand>
</feature>
<dbReference type="SUPFAM" id="SSF52440">
    <property type="entry name" value="PreATP-grasp domain"/>
    <property type="match status" value="1"/>
</dbReference>
<evidence type="ECO:0000256" key="12">
    <source>
        <dbReference type="ARBA" id="ARBA00047614"/>
    </source>
</evidence>
<feature type="binding site" evidence="15">
    <location>
        <position position="258"/>
    </location>
    <ligand>
        <name>Mg(2+)</name>
        <dbReference type="ChEBI" id="CHEBI:18420"/>
        <label>1</label>
    </ligand>
</feature>
<keyword evidence="15" id="KW-0479">Metal-binding</keyword>
<evidence type="ECO:0000256" key="1">
    <source>
        <dbReference type="ARBA" id="ARBA00001936"/>
    </source>
</evidence>
<keyword evidence="15" id="KW-0464">Manganese</keyword>
<evidence type="ECO:0000313" key="18">
    <source>
        <dbReference type="EMBL" id="ADR19629.1"/>
    </source>
</evidence>
<evidence type="ECO:0000256" key="14">
    <source>
        <dbReference type="PIRSR" id="PIRSR039102-1"/>
    </source>
</evidence>